<dbReference type="RefSeq" id="WP_132527679.1">
    <property type="nucleotide sequence ID" value="NZ_SMFV01000007.1"/>
</dbReference>
<dbReference type="Proteomes" id="UP000295777">
    <property type="component" value="Unassembled WGS sequence"/>
</dbReference>
<dbReference type="PROSITE" id="PS52050">
    <property type="entry name" value="WYL"/>
    <property type="match status" value="1"/>
</dbReference>
<organism evidence="2 3">
    <name type="scientific">Phorcysia thermohydrogeniphila</name>
    <dbReference type="NCBI Taxonomy" id="936138"/>
    <lineage>
        <taxon>Bacteria</taxon>
        <taxon>Pseudomonadati</taxon>
        <taxon>Aquificota</taxon>
        <taxon>Aquificia</taxon>
        <taxon>Desulfurobacteriales</taxon>
        <taxon>Desulfurobacteriaceae</taxon>
        <taxon>Phorcysia</taxon>
    </lineage>
</organism>
<gene>
    <name evidence="2" type="ORF">CLV27_1662</name>
</gene>
<evidence type="ECO:0000313" key="3">
    <source>
        <dbReference type="Proteomes" id="UP000295777"/>
    </source>
</evidence>
<protein>
    <submittedName>
        <fullName evidence="2">WYL domain-containing protein</fullName>
    </submittedName>
</protein>
<dbReference type="OrthoDB" id="12749at2"/>
<dbReference type="AlphaFoldDB" id="A0A4R1G3G3"/>
<dbReference type="Pfam" id="PF13280">
    <property type="entry name" value="WYL"/>
    <property type="match status" value="1"/>
</dbReference>
<reference evidence="2 3" key="1">
    <citation type="submission" date="2019-03" db="EMBL/GenBank/DDBJ databases">
        <title>Genomic Encyclopedia of Archaeal and Bacterial Type Strains, Phase II (KMG-II): from individual species to whole genera.</title>
        <authorList>
            <person name="Goeker M."/>
        </authorList>
    </citation>
    <scope>NUCLEOTIDE SEQUENCE [LARGE SCALE GENOMIC DNA]</scope>
    <source>
        <strain evidence="2 3">DSM 24425</strain>
    </source>
</reference>
<comment type="caution">
    <text evidence="2">The sequence shown here is derived from an EMBL/GenBank/DDBJ whole genome shotgun (WGS) entry which is preliminary data.</text>
</comment>
<sequence length="371" mass="43894">MRWEVIRFKLAVEILNFLLQKGDFVSTPEIQKHLFSLGLLESVSPAGKDRRKLNRLLSFLESTGYIESERADLRGRKPQRWRVNEKALPYLVSISDEEMVSLLTFATFVPETYRNLPIFSPFLELLCRLSKRLDGSKKELIEDSFVYETQFLEKFVSFDQEVLIQVHRAIIENRALRVKYKGSEVFKIFPLKIFVYNGVLYVGALKEDKEDKSYRTYYLAGLKVLEELNETLSKFYRKQFRNITFGMKDEEPFLFGMRVALKGGMDYFSEPQVFSTQFFFKKEKESYLIYLVGFLGSRFTSRFLVEEVLEIIPPSQDMIAMAKERKLKEKYSNLSFSLEENRKKFSLFVEELRYFLKQRKRALEKLEKEGI</sequence>
<evidence type="ECO:0000259" key="1">
    <source>
        <dbReference type="Pfam" id="PF13280"/>
    </source>
</evidence>
<feature type="domain" description="WYL" evidence="1">
    <location>
        <begin position="161"/>
        <end position="219"/>
    </location>
</feature>
<proteinExistence type="predicted"/>
<name>A0A4R1G3G3_9BACT</name>
<evidence type="ECO:0000313" key="2">
    <source>
        <dbReference type="EMBL" id="TCK02487.1"/>
    </source>
</evidence>
<dbReference type="EMBL" id="SMFV01000007">
    <property type="protein sequence ID" value="TCK02487.1"/>
    <property type="molecule type" value="Genomic_DNA"/>
</dbReference>
<dbReference type="InterPro" id="IPR026881">
    <property type="entry name" value="WYL_dom"/>
</dbReference>
<accession>A0A4R1G3G3</accession>
<keyword evidence="3" id="KW-1185">Reference proteome</keyword>